<dbReference type="Gene3D" id="1.10.510.10">
    <property type="entry name" value="Transferase(Phosphotransferase) domain 1"/>
    <property type="match status" value="1"/>
</dbReference>
<evidence type="ECO:0000256" key="2">
    <source>
        <dbReference type="ARBA" id="ARBA00004757"/>
    </source>
</evidence>
<comment type="subcellular location">
    <subcellularLocation>
        <location evidence="1">Glyoxysome</location>
    </subcellularLocation>
</comment>
<keyword evidence="6" id="KW-0330">Glyoxysome</keyword>
<dbReference type="Pfam" id="PF20659">
    <property type="entry name" value="MS_C"/>
    <property type="match status" value="1"/>
</dbReference>
<evidence type="ECO:0000256" key="9">
    <source>
        <dbReference type="ARBA" id="ARBA00023140"/>
    </source>
</evidence>
<feature type="active site" description="Proton acceptor" evidence="11">
    <location>
        <position position="620"/>
    </location>
</feature>
<dbReference type="PANTHER" id="PTHR42902:SF1">
    <property type="entry name" value="MALATE SYNTHASE 1-RELATED"/>
    <property type="match status" value="1"/>
</dbReference>
<organism evidence="13 14">
    <name type="scientific">Trapa natans</name>
    <name type="common">Water chestnut</name>
    <dbReference type="NCBI Taxonomy" id="22666"/>
    <lineage>
        <taxon>Eukaryota</taxon>
        <taxon>Viridiplantae</taxon>
        <taxon>Streptophyta</taxon>
        <taxon>Embryophyta</taxon>
        <taxon>Tracheophyta</taxon>
        <taxon>Spermatophyta</taxon>
        <taxon>Magnoliopsida</taxon>
        <taxon>eudicotyledons</taxon>
        <taxon>Gunneridae</taxon>
        <taxon>Pentapetalae</taxon>
        <taxon>rosids</taxon>
        <taxon>malvids</taxon>
        <taxon>Myrtales</taxon>
        <taxon>Lythraceae</taxon>
        <taxon>Trapa</taxon>
    </lineage>
</organism>
<dbReference type="GO" id="GO:0006099">
    <property type="term" value="P:tricarboxylic acid cycle"/>
    <property type="evidence" value="ECO:0007669"/>
    <property type="project" value="UniProtKB-KW"/>
</dbReference>
<dbReference type="InterPro" id="IPR001465">
    <property type="entry name" value="Malate_synthase_TIM"/>
</dbReference>
<dbReference type="PROSITE" id="PS50011">
    <property type="entry name" value="PROTEIN_KINASE_DOM"/>
    <property type="match status" value="1"/>
</dbReference>
<keyword evidence="14" id="KW-1185">Reference proteome</keyword>
<dbReference type="SUPFAM" id="SSF51645">
    <property type="entry name" value="Malate synthase G"/>
    <property type="match status" value="1"/>
</dbReference>
<dbReference type="EMBL" id="JAXQNO010000019">
    <property type="protein sequence ID" value="KAK4774700.1"/>
    <property type="molecule type" value="Genomic_DNA"/>
</dbReference>
<dbReference type="InterPro" id="IPR046363">
    <property type="entry name" value="MS_N_TIM-barrel_dom"/>
</dbReference>
<dbReference type="InterPro" id="IPR004147">
    <property type="entry name" value="ABC1_dom"/>
</dbReference>
<evidence type="ECO:0000259" key="12">
    <source>
        <dbReference type="PROSITE" id="PS50011"/>
    </source>
</evidence>
<dbReference type="InterPro" id="IPR019830">
    <property type="entry name" value="Malate_synthase_CS"/>
</dbReference>
<dbReference type="InterPro" id="IPR000719">
    <property type="entry name" value="Prot_kinase_dom"/>
</dbReference>
<dbReference type="Gene3D" id="1.20.1220.12">
    <property type="entry name" value="Malate synthase, domain III"/>
    <property type="match status" value="1"/>
</dbReference>
<comment type="catalytic activity">
    <reaction evidence="10">
        <text>glyoxylate + acetyl-CoA + H2O = (S)-malate + CoA + H(+)</text>
        <dbReference type="Rhea" id="RHEA:18181"/>
        <dbReference type="ChEBI" id="CHEBI:15377"/>
        <dbReference type="ChEBI" id="CHEBI:15378"/>
        <dbReference type="ChEBI" id="CHEBI:15589"/>
        <dbReference type="ChEBI" id="CHEBI:36655"/>
        <dbReference type="ChEBI" id="CHEBI:57287"/>
        <dbReference type="ChEBI" id="CHEBI:57288"/>
        <dbReference type="EC" id="2.3.3.9"/>
    </reaction>
</comment>
<comment type="pathway">
    <text evidence="2">Carbohydrate metabolism; glyoxylate cycle; (S)-malate from isocitrate: step 2/2.</text>
</comment>
<feature type="active site" description="Proton donor" evidence="11">
    <location>
        <position position="906"/>
    </location>
</feature>
<evidence type="ECO:0000256" key="5">
    <source>
        <dbReference type="ARBA" id="ARBA00022435"/>
    </source>
</evidence>
<dbReference type="Pfam" id="PF03109">
    <property type="entry name" value="ABC1"/>
    <property type="match status" value="1"/>
</dbReference>
<dbReference type="InterPro" id="IPR011076">
    <property type="entry name" value="Malate_synth_sf"/>
</dbReference>
<dbReference type="EC" id="2.3.3.9" evidence="4"/>
<sequence length="1005" mass="112987">MQLTRFMPCASTSVAQIIGKPDLAPAAWVRRLVTLCDSAPATPYETVQLVLEKELGRNVGDLFERFDAEPLGSASIAQVHRARLKGDKNDVVVKVQHPGVQELMMTDIRNLQAFALYMQKIDIEFDLFSVTKEMEKQIGYEFDFKREADAMERIGYFLKDNNKRSPVLVPRVRGDIVTRRVLVMEYMDGIPIMNLGDEIAKRGINPRGKIAAAAKQNILGSLTMAYGQMILKSGFFHADPHPGNILVCKGSEVALLDYGQVKDLPDALRLGYANLMLAIADKDPKRASESFRELGIDTLSHCENEEQEMFRLAETMFDTKLPPGVTMLQPFSEESSIKKIAVQSFPEELFSVLRTVHLLRGLSVGLGINYSCAEQWRPFAEEALYSAGRLKGRRSLHFPYKTLSALSPFSAQHAIHPSSPPPATAEEGDSFREIRKSTAVNLGAGNRDNKTDMSYDVPDGVDVRGRYDPEFEGILTRDALQFVADLQREFRNHVKHAMDCRREAKTRCNDGASPRFDPATLFIRESEWSCAAVPPAVADRRVEITGPVERKMIINALNSGAKVFMADFEDALSPSWENLMRGQVNLKDAVGGTITFDDRARNRVYKLNEDKDKVAKLFVRPRGWHLPESHVFIDGEPATGCLVDFGLYFFHNYATFRETQGAGFGPFFYLPKMEHSREAKTWNRVFEWAEKRVGIDEGTIRATVLIETLPAVFQMDEILYELRDHSVGLNCGRWDYIFSYVKTFQNHPDRILPDRGLVGMNQQFMKSYSDLLIRTCHRRGVHAMGGMAAQIPIKDDPEANKAALGLVRKDKMREAKAGHDGTWAAHPGLIPACNEVFTAHMGEAPNQIQSATREEAASLTVEDLLQRPSGVRTMEGLRLNTRVGIRYLAAWPTGTGSVPLYNLMEDAATAEISRVQNWQWLRYGVELDGAGVRVNADLFRVVVEEEMARIEREVGKERFGKGMYGEARKIFTRQCTARSLDDFMTLDAYNSIVVHYPRDATSPKL</sequence>
<dbReference type="InterPro" id="IPR048356">
    <property type="entry name" value="MS_N"/>
</dbReference>
<protein>
    <recommendedName>
        <fullName evidence="4">malate synthase</fullName>
        <ecNumber evidence="4">2.3.3.9</ecNumber>
    </recommendedName>
</protein>
<dbReference type="GO" id="GO:0006097">
    <property type="term" value="P:glyoxylate cycle"/>
    <property type="evidence" value="ECO:0007669"/>
    <property type="project" value="UniProtKB-KW"/>
</dbReference>
<comment type="caution">
    <text evidence="13">The sequence shown here is derived from an EMBL/GenBank/DDBJ whole genome shotgun (WGS) entry which is preliminary data.</text>
</comment>
<dbReference type="Gene3D" id="3.20.20.360">
    <property type="entry name" value="Malate synthase, domain 3"/>
    <property type="match status" value="1"/>
</dbReference>
<evidence type="ECO:0000256" key="11">
    <source>
        <dbReference type="PIRSR" id="PIRSR601465-50"/>
    </source>
</evidence>
<evidence type="ECO:0000256" key="6">
    <source>
        <dbReference type="ARBA" id="ARBA00022453"/>
    </source>
</evidence>
<dbReference type="CDD" id="cd00727">
    <property type="entry name" value="malate_synt_A"/>
    <property type="match status" value="1"/>
</dbReference>
<keyword evidence="5" id="KW-0329">Glyoxylate bypass</keyword>
<dbReference type="Proteomes" id="UP001346149">
    <property type="component" value="Unassembled WGS sequence"/>
</dbReference>
<dbReference type="GO" id="GO:0005524">
    <property type="term" value="F:ATP binding"/>
    <property type="evidence" value="ECO:0007669"/>
    <property type="project" value="InterPro"/>
</dbReference>
<evidence type="ECO:0000256" key="3">
    <source>
        <dbReference type="ARBA" id="ARBA00006394"/>
    </source>
</evidence>
<keyword evidence="9" id="KW-0576">Peroxisome</keyword>
<dbReference type="NCBIfam" id="TIGR01344">
    <property type="entry name" value="malate_syn_A"/>
    <property type="match status" value="1"/>
</dbReference>
<dbReference type="CDD" id="cd05121">
    <property type="entry name" value="ABC1_ADCK3-like"/>
    <property type="match status" value="1"/>
</dbReference>
<dbReference type="InterPro" id="IPR011009">
    <property type="entry name" value="Kinase-like_dom_sf"/>
</dbReference>
<reference evidence="13 14" key="1">
    <citation type="journal article" date="2023" name="Hortic Res">
        <title>Pangenome of water caltrop reveals structural variations and asymmetric subgenome divergence after allopolyploidization.</title>
        <authorList>
            <person name="Zhang X."/>
            <person name="Chen Y."/>
            <person name="Wang L."/>
            <person name="Yuan Y."/>
            <person name="Fang M."/>
            <person name="Shi L."/>
            <person name="Lu R."/>
            <person name="Comes H.P."/>
            <person name="Ma Y."/>
            <person name="Chen Y."/>
            <person name="Huang G."/>
            <person name="Zhou Y."/>
            <person name="Zheng Z."/>
            <person name="Qiu Y."/>
        </authorList>
    </citation>
    <scope>NUCLEOTIDE SEQUENCE [LARGE SCALE GENOMIC DNA]</scope>
    <source>
        <strain evidence="13">F231</strain>
    </source>
</reference>
<name>A0AAN7L493_TRANT</name>
<gene>
    <name evidence="13" type="ORF">SAY86_009635</name>
</gene>
<dbReference type="GO" id="GO:0009514">
    <property type="term" value="C:glyoxysome"/>
    <property type="evidence" value="ECO:0007669"/>
    <property type="project" value="UniProtKB-SubCell"/>
</dbReference>
<dbReference type="PROSITE" id="PS00510">
    <property type="entry name" value="MALATE_SYNTHASE"/>
    <property type="match status" value="1"/>
</dbReference>
<evidence type="ECO:0000256" key="4">
    <source>
        <dbReference type="ARBA" id="ARBA00012636"/>
    </source>
</evidence>
<evidence type="ECO:0000256" key="10">
    <source>
        <dbReference type="ARBA" id="ARBA00047918"/>
    </source>
</evidence>
<dbReference type="InterPro" id="IPR006252">
    <property type="entry name" value="Malate_synthA"/>
</dbReference>
<evidence type="ECO:0000256" key="1">
    <source>
        <dbReference type="ARBA" id="ARBA00004130"/>
    </source>
</evidence>
<dbReference type="FunFam" id="1.20.1220.12:FF:000001">
    <property type="entry name" value="Malate synthase"/>
    <property type="match status" value="1"/>
</dbReference>
<dbReference type="Pfam" id="PF20656">
    <property type="entry name" value="MS_N"/>
    <property type="match status" value="1"/>
</dbReference>
<dbReference type="FunFam" id="3.20.20.360:FF:000001">
    <property type="entry name" value="Malate synthase"/>
    <property type="match status" value="1"/>
</dbReference>
<evidence type="ECO:0000313" key="13">
    <source>
        <dbReference type="EMBL" id="KAK4774700.1"/>
    </source>
</evidence>
<dbReference type="SUPFAM" id="SSF56112">
    <property type="entry name" value="Protein kinase-like (PK-like)"/>
    <property type="match status" value="1"/>
</dbReference>
<evidence type="ECO:0000256" key="8">
    <source>
        <dbReference type="ARBA" id="ARBA00022679"/>
    </source>
</evidence>
<dbReference type="InterPro" id="IPR048355">
    <property type="entry name" value="MS_C"/>
</dbReference>
<feature type="domain" description="Protein kinase" evidence="12">
    <location>
        <begin position="65"/>
        <end position="390"/>
    </location>
</feature>
<evidence type="ECO:0000256" key="7">
    <source>
        <dbReference type="ARBA" id="ARBA00022532"/>
    </source>
</evidence>
<dbReference type="InterPro" id="IPR044856">
    <property type="entry name" value="Malate_synth_C_sf"/>
</dbReference>
<keyword evidence="8" id="KW-0808">Transferase</keyword>
<dbReference type="PANTHER" id="PTHR42902">
    <property type="entry name" value="MALATE SYNTHASE"/>
    <property type="match status" value="1"/>
</dbReference>
<accession>A0AAN7L493</accession>
<keyword evidence="7" id="KW-0816">Tricarboxylic acid cycle</keyword>
<evidence type="ECO:0000313" key="14">
    <source>
        <dbReference type="Proteomes" id="UP001346149"/>
    </source>
</evidence>
<dbReference type="Pfam" id="PF01274">
    <property type="entry name" value="MS_TIM-barrel"/>
    <property type="match status" value="1"/>
</dbReference>
<comment type="similarity">
    <text evidence="3">Belongs to the malate synthase family.</text>
</comment>
<dbReference type="AlphaFoldDB" id="A0AAN7L493"/>
<dbReference type="GO" id="GO:0004672">
    <property type="term" value="F:protein kinase activity"/>
    <property type="evidence" value="ECO:0007669"/>
    <property type="project" value="InterPro"/>
</dbReference>
<dbReference type="GO" id="GO:0004474">
    <property type="term" value="F:malate synthase activity"/>
    <property type="evidence" value="ECO:0007669"/>
    <property type="project" value="UniProtKB-EC"/>
</dbReference>
<proteinExistence type="inferred from homology"/>